<dbReference type="EMBL" id="JAIFTH010000429">
    <property type="protein sequence ID" value="KAG9509537.1"/>
    <property type="molecule type" value="Genomic_DNA"/>
</dbReference>
<gene>
    <name evidence="4" type="primary">cher</name>
    <name evidence="4" type="ORF">GZH46_01941</name>
</gene>
<keyword evidence="2" id="KW-0677">Repeat</keyword>
<dbReference type="SMART" id="SM00557">
    <property type="entry name" value="IG_FLMN"/>
    <property type="match status" value="8"/>
</dbReference>
<feature type="repeat" description="Filamin" evidence="3">
    <location>
        <begin position="53"/>
        <end position="145"/>
    </location>
</feature>
<evidence type="ECO:0000256" key="2">
    <source>
        <dbReference type="ARBA" id="ARBA00022737"/>
    </source>
</evidence>
<accession>A0ABQ7S7Z6</accession>
<protein>
    <submittedName>
        <fullName evidence="4">Filamin-A</fullName>
    </submittedName>
</protein>
<dbReference type="Pfam" id="PF00630">
    <property type="entry name" value="Filamin"/>
    <property type="match status" value="9"/>
</dbReference>
<dbReference type="PANTHER" id="PTHR38537:SF8">
    <property type="entry name" value="FILAMIN-A"/>
    <property type="match status" value="1"/>
</dbReference>
<evidence type="ECO:0000313" key="5">
    <source>
        <dbReference type="Proteomes" id="UP000825002"/>
    </source>
</evidence>
<organism evidence="4 5">
    <name type="scientific">Fragariocoptes setiger</name>
    <dbReference type="NCBI Taxonomy" id="1670756"/>
    <lineage>
        <taxon>Eukaryota</taxon>
        <taxon>Metazoa</taxon>
        <taxon>Ecdysozoa</taxon>
        <taxon>Arthropoda</taxon>
        <taxon>Chelicerata</taxon>
        <taxon>Arachnida</taxon>
        <taxon>Acari</taxon>
        <taxon>Acariformes</taxon>
        <taxon>Trombidiformes</taxon>
        <taxon>Prostigmata</taxon>
        <taxon>Eupodina</taxon>
        <taxon>Eriophyoidea</taxon>
        <taxon>Phytoptidae</taxon>
        <taxon>Fragariocoptes</taxon>
    </lineage>
</organism>
<comment type="caution">
    <text evidence="4">The sequence shown here is derived from an EMBL/GenBank/DDBJ whole genome shotgun (WGS) entry which is preliminary data.</text>
</comment>
<feature type="repeat" description="Filamin" evidence="3">
    <location>
        <begin position="236"/>
        <end position="328"/>
    </location>
</feature>
<feature type="repeat" description="Filamin" evidence="3">
    <location>
        <begin position="326"/>
        <end position="426"/>
    </location>
</feature>
<feature type="repeat" description="Filamin" evidence="3">
    <location>
        <begin position="429"/>
        <end position="522"/>
    </location>
</feature>
<feature type="repeat" description="Filamin" evidence="3">
    <location>
        <begin position="524"/>
        <end position="620"/>
    </location>
</feature>
<dbReference type="InterPro" id="IPR001298">
    <property type="entry name" value="Filamin/ABP280_rpt"/>
</dbReference>
<feature type="repeat" description="Filamin" evidence="3">
    <location>
        <begin position="622"/>
        <end position="713"/>
    </location>
</feature>
<evidence type="ECO:0000313" key="4">
    <source>
        <dbReference type="EMBL" id="KAG9509537.1"/>
    </source>
</evidence>
<comment type="similarity">
    <text evidence="1">Belongs to the filamin family.</text>
</comment>
<dbReference type="InterPro" id="IPR044801">
    <property type="entry name" value="Filamin"/>
</dbReference>
<dbReference type="InterPro" id="IPR017868">
    <property type="entry name" value="Filamin/ABP280_repeat-like"/>
</dbReference>
<dbReference type="InterPro" id="IPR014756">
    <property type="entry name" value="Ig_E-set"/>
</dbReference>
<proteinExistence type="inferred from homology"/>
<keyword evidence="5" id="KW-1185">Reference proteome</keyword>
<feature type="repeat" description="Filamin" evidence="3">
    <location>
        <begin position="142"/>
        <end position="233"/>
    </location>
</feature>
<evidence type="ECO:0000256" key="3">
    <source>
        <dbReference type="PROSITE-ProRule" id="PRU00087"/>
    </source>
</evidence>
<dbReference type="PANTHER" id="PTHR38537">
    <property type="entry name" value="JITTERBUG, ISOFORM N"/>
    <property type="match status" value="1"/>
</dbReference>
<dbReference type="Proteomes" id="UP000825002">
    <property type="component" value="Unassembled WGS sequence"/>
</dbReference>
<evidence type="ECO:0000256" key="1">
    <source>
        <dbReference type="ARBA" id="ARBA00009238"/>
    </source>
</evidence>
<reference evidence="4 5" key="1">
    <citation type="submission" date="2020-10" db="EMBL/GenBank/DDBJ databases">
        <authorList>
            <person name="Klimov P.B."/>
            <person name="Dyachkov S.M."/>
            <person name="Chetverikov P.E."/>
        </authorList>
    </citation>
    <scope>NUCLEOTIDE SEQUENCE [LARGE SCALE GENOMIC DNA]</scope>
    <source>
        <strain evidence="4">BMOC 18-1129-001#AD2665</strain>
        <tissue evidence="4">Entire mites</tissue>
    </source>
</reference>
<feature type="repeat" description="Filamin" evidence="3">
    <location>
        <begin position="1"/>
        <end position="51"/>
    </location>
</feature>
<feature type="repeat" description="Filamin" evidence="3">
    <location>
        <begin position="751"/>
        <end position="846"/>
    </location>
</feature>
<dbReference type="SUPFAM" id="SSF81296">
    <property type="entry name" value="E set domains"/>
    <property type="match status" value="9"/>
</dbReference>
<dbReference type="PROSITE" id="PS50194">
    <property type="entry name" value="FILAMIN_REPEAT"/>
    <property type="match status" value="9"/>
</dbReference>
<dbReference type="Gene3D" id="2.60.40.10">
    <property type="entry name" value="Immunoglobulins"/>
    <property type="match status" value="9"/>
</dbReference>
<sequence>MPSAQPDKAIIVDNKDGTVKISYDPKEVGAHELSLRYNDEPIHNSPITFYVDSVAGGSKKVTAYGPGLSHGTAGDPCKFTINTGGLGAAKLGVAVEGPSKSQVSLTDNKDGTITASYLPQIPGQYTIKLTFDGKPVVGSPYQAKIGDEGRKRAQISIGQGSERGLDLKVSEHDLKIINAVIVTPSGLEEPCSLKQLSNGQLAISFTPREQGQHTVNVKRLGNHMQGSPFKFDVLSRDIGDAKQVKISGKGIKEGKTNVDNEIIISTKEAGFGGLSVSVEGPSKADLSSRESADGTLKVYYKPFEPGYYTINIKYADHVVPGSPFTIKVSGSGSNPQKSTLRKVRKAEPTVDVNSECHFSFKLPSVSAYDLSARVQSPQGKIEDASIVDMGDYVYQVKFVPKEVGMYVLSVRDKDIHMLGSPFPYTVGPMQDFGAHRVRCGGPGLVRGTCGPKPNEFNVYTREAGPGELSVCVEGPSAAKLTFTDRKDGSCHVGYTVDAPGEYRISVLFDNQEVPDSPYKAYIMPQTGDVAKIELGPLPPDNMIQLNKPCNFTVIMNGAKGNIEGKVLLPSGKLDDCFASPIDAENWAVRFIPRELGIHQVQIKFNKGTVHIPQSPIYIRVGHDNADPAAVLVHGHGLRDALVNHATDFTIETCNAGHGTLEVTIEGPSKVSMDCTEVDEGYKVHYTPLAEGEYYAIIKYNGCHVNGSPFKVRAVRAPGSKHVADPGNHETASVVISTTDKQAKQKAENVPKFKSDASKVYCKGMGLKKAFVNKPNTLTVNCSDAGFNMLFASFLGPTRATIHDVSVKHMGGSIYQVNYMCKDRGDAMLVVNYGDESIPGSPFKIEVV</sequence>
<name>A0ABQ7S7Z6_9ACAR</name>
<dbReference type="InterPro" id="IPR013783">
    <property type="entry name" value="Ig-like_fold"/>
</dbReference>